<dbReference type="InterPro" id="IPR015813">
    <property type="entry name" value="Pyrv/PenolPyrv_kinase-like_dom"/>
</dbReference>
<sequence length="191" mass="20241">MCDPSLAPRVQPGIGLFLTLPDEHENTLRSLIRLGPTGIVLTNCHSGADAQRLDVLLSVAEAEEGLTNGTTRILAFTDGLLPPPRSQAGFRGKSQRLHGLVWDWRALAQTLGAVRHQEADGRWTDAFAQARAATLIAAKAAGVCAYDVTPNPVGREFSSQCRAARVDGFDGRATVEPGQLAAINAAFEASA</sequence>
<organism evidence="1 2">
    <name type="scientific">Mycoplana ramosa</name>
    <name type="common">Mycoplana bullata</name>
    <dbReference type="NCBI Taxonomy" id="40837"/>
    <lineage>
        <taxon>Bacteria</taxon>
        <taxon>Pseudomonadati</taxon>
        <taxon>Pseudomonadota</taxon>
        <taxon>Alphaproteobacteria</taxon>
        <taxon>Hyphomicrobiales</taxon>
        <taxon>Rhizobiaceae</taxon>
        <taxon>Mycoplana</taxon>
    </lineage>
</organism>
<proteinExistence type="predicted"/>
<dbReference type="Proteomes" id="UP001597173">
    <property type="component" value="Unassembled WGS sequence"/>
</dbReference>
<protein>
    <submittedName>
        <fullName evidence="1">Uncharacterized protein</fullName>
    </submittedName>
</protein>
<evidence type="ECO:0000313" key="2">
    <source>
        <dbReference type="Proteomes" id="UP001597173"/>
    </source>
</evidence>
<dbReference type="Gene3D" id="3.20.20.60">
    <property type="entry name" value="Phosphoenolpyruvate-binding domains"/>
    <property type="match status" value="1"/>
</dbReference>
<dbReference type="SUPFAM" id="SSF51621">
    <property type="entry name" value="Phosphoenolpyruvate/pyruvate domain"/>
    <property type="match status" value="1"/>
</dbReference>
<evidence type="ECO:0000313" key="1">
    <source>
        <dbReference type="EMBL" id="MFD1326631.1"/>
    </source>
</evidence>
<comment type="caution">
    <text evidence="1">The sequence shown here is derived from an EMBL/GenBank/DDBJ whole genome shotgun (WGS) entry which is preliminary data.</text>
</comment>
<name>A0ABW3YSP2_MYCRA</name>
<gene>
    <name evidence="1" type="ORF">ACFQ33_01785</name>
</gene>
<keyword evidence="2" id="KW-1185">Reference proteome</keyword>
<dbReference type="EMBL" id="JBHTNF010000001">
    <property type="protein sequence ID" value="MFD1326631.1"/>
    <property type="molecule type" value="Genomic_DNA"/>
</dbReference>
<reference evidence="2" key="1">
    <citation type="journal article" date="2019" name="Int. J. Syst. Evol. Microbiol.">
        <title>The Global Catalogue of Microorganisms (GCM) 10K type strain sequencing project: providing services to taxonomists for standard genome sequencing and annotation.</title>
        <authorList>
            <consortium name="The Broad Institute Genomics Platform"/>
            <consortium name="The Broad Institute Genome Sequencing Center for Infectious Disease"/>
            <person name="Wu L."/>
            <person name="Ma J."/>
        </authorList>
    </citation>
    <scope>NUCLEOTIDE SEQUENCE [LARGE SCALE GENOMIC DNA]</scope>
    <source>
        <strain evidence="2">CCUG 55609</strain>
    </source>
</reference>
<dbReference type="InterPro" id="IPR040442">
    <property type="entry name" value="Pyrv_kinase-like_dom_sf"/>
</dbReference>
<accession>A0ABW3YSP2</accession>
<dbReference type="RefSeq" id="WP_374838176.1">
    <property type="nucleotide sequence ID" value="NZ_JBHEEW010000006.1"/>
</dbReference>